<name>E4U3Q7_SULKY</name>
<gene>
    <name evidence="1" type="ordered locus">Sulku_2673</name>
</gene>
<evidence type="ECO:0000313" key="2">
    <source>
        <dbReference type="Proteomes" id="UP000008721"/>
    </source>
</evidence>
<evidence type="ECO:0008006" key="3">
    <source>
        <dbReference type="Google" id="ProtNLM"/>
    </source>
</evidence>
<organism evidence="1 2">
    <name type="scientific">Sulfuricurvum kujiense (strain ATCC BAA-921 / DSM 16994 / JCM 11577 / YK-1)</name>
    <dbReference type="NCBI Taxonomy" id="709032"/>
    <lineage>
        <taxon>Bacteria</taxon>
        <taxon>Pseudomonadati</taxon>
        <taxon>Campylobacterota</taxon>
        <taxon>Epsilonproteobacteria</taxon>
        <taxon>Campylobacterales</taxon>
        <taxon>Sulfurimonadaceae</taxon>
        <taxon>Sulfuricurvum</taxon>
    </lineage>
</organism>
<dbReference type="AlphaFoldDB" id="E4U3Q7"/>
<evidence type="ECO:0000313" key="1">
    <source>
        <dbReference type="EMBL" id="ADR35323.1"/>
    </source>
</evidence>
<dbReference type="Proteomes" id="UP000008721">
    <property type="component" value="Plasmid pSULKU02"/>
</dbReference>
<proteinExistence type="predicted"/>
<keyword evidence="2" id="KW-1185">Reference proteome</keyword>
<sequence length="268" mass="31352">MEKQKICAYCKEEKKLTKEHLWPNSLHKRIYAANEQNENYFWLSRLQRTIPNEPTIKDVCAHCNNVTLSILDAYICNLFDREFINIIKFNEKISFEYDYHLLKRWLLKMSYNSARIHSAHDEKALELMLPYILGEDDNLGRSVQLFALLTYPEEVKKREIDKTITSDETIIIEPKIHRVGHILFKVPNIGQKILRVVHLRSFSFLLAFWPSAGGKAEQNDFESIITSKMNGLKLLRANKKNITLECVGIGAWMSLKDARSQFEFSNKQ</sequence>
<dbReference type="HOGENOM" id="CLU_1089126_0_0_7"/>
<geneLocation type="plasmid" evidence="1 2">
    <name>pSULKU02</name>
</geneLocation>
<protein>
    <recommendedName>
        <fullName evidence="3">HNH endonuclease</fullName>
    </recommendedName>
</protein>
<reference evidence="1 2" key="1">
    <citation type="journal article" date="2012" name="Stand. Genomic Sci.">
        <title>Complete genome sequence of the sulfur compounds oxidizing chemolithoautotroph Sulfuricurvum kujiense type strain (YK-1(T)).</title>
        <authorList>
            <person name="Han C."/>
            <person name="Kotsyurbenko O."/>
            <person name="Chertkov O."/>
            <person name="Held B."/>
            <person name="Lapidus A."/>
            <person name="Nolan M."/>
            <person name="Lucas S."/>
            <person name="Hammon N."/>
            <person name="Deshpande S."/>
            <person name="Cheng J.F."/>
            <person name="Tapia R."/>
            <person name="Goodwin L.A."/>
            <person name="Pitluck S."/>
            <person name="Liolios K."/>
            <person name="Pagani I."/>
            <person name="Ivanova N."/>
            <person name="Mavromatis K."/>
            <person name="Mikhailova N."/>
            <person name="Pati A."/>
            <person name="Chen A."/>
            <person name="Palaniappan K."/>
            <person name="Land M."/>
            <person name="Hauser L."/>
            <person name="Chang Y.J."/>
            <person name="Jeffries C.D."/>
            <person name="Brambilla E.M."/>
            <person name="Rohde M."/>
            <person name="Spring S."/>
            <person name="Sikorski J."/>
            <person name="Goker M."/>
            <person name="Woyke T."/>
            <person name="Bristow J."/>
            <person name="Eisen J.A."/>
            <person name="Markowitz V."/>
            <person name="Hugenholtz P."/>
            <person name="Kyrpides N.C."/>
            <person name="Klenk H.P."/>
            <person name="Detter J.C."/>
        </authorList>
    </citation>
    <scope>NUCLEOTIDE SEQUENCE [LARGE SCALE GENOMIC DNA]</scope>
    <source>
        <strain evidence="2">ATCC BAA-921 / DSM 16994 / JCM 11577 / YK-1</strain>
    </source>
</reference>
<keyword evidence="1" id="KW-0614">Plasmid</keyword>
<accession>E4U3Q7</accession>
<dbReference type="OrthoDB" id="8357868at2"/>
<dbReference type="EMBL" id="CP002357">
    <property type="protein sequence ID" value="ADR35323.1"/>
    <property type="molecule type" value="Genomic_DNA"/>
</dbReference>
<dbReference type="KEGG" id="sku:Sulku_2673"/>
<dbReference type="RefSeq" id="WP_013449935.1">
    <property type="nucleotide sequence ID" value="NC_014755.1"/>
</dbReference>